<dbReference type="FunFam" id="3.30.70.870:FF:000001">
    <property type="entry name" value="Elongation factor G"/>
    <property type="match status" value="1"/>
</dbReference>
<evidence type="ECO:0000256" key="2">
    <source>
        <dbReference type="ARBA" id="ARBA00017872"/>
    </source>
</evidence>
<organism evidence="10 12">
    <name type="scientific">Moraxella caviae</name>
    <dbReference type="NCBI Taxonomy" id="34060"/>
    <lineage>
        <taxon>Bacteria</taxon>
        <taxon>Pseudomonadati</taxon>
        <taxon>Pseudomonadota</taxon>
        <taxon>Gammaproteobacteria</taxon>
        <taxon>Moraxellales</taxon>
        <taxon>Moraxellaceae</taxon>
        <taxon>Moraxella</taxon>
    </lineage>
</organism>
<accession>A0A1T0ADY4</accession>
<dbReference type="OrthoDB" id="9804431at2"/>
<comment type="function">
    <text evidence="7 8">Catalyzes the GTP-dependent ribosomal translocation step during translation elongation. During this step, the ribosome changes from the pre-translocational (PRE) to the post-translocational (POST) state as the newly formed A-site-bound peptidyl-tRNA and P-site-bound deacylated tRNA move to the P and E sites, respectively. Catalyzes the coordinated movement of the two tRNA molecules, the mRNA and conformational changes in the ribosome.</text>
</comment>
<dbReference type="InterPro" id="IPR020568">
    <property type="entry name" value="Ribosomal_Su5_D2-typ_SF"/>
</dbReference>
<dbReference type="Pfam" id="PF22042">
    <property type="entry name" value="EF-G_D2"/>
    <property type="match status" value="1"/>
</dbReference>
<evidence type="ECO:0000313" key="12">
    <source>
        <dbReference type="Proteomes" id="UP000190435"/>
    </source>
</evidence>
<dbReference type="InterPro" id="IPR009022">
    <property type="entry name" value="EFG_III"/>
</dbReference>
<sequence>MARKTPLNRYRNIGISAHIDAGKTTTSERILFYTGKSHKLGEVHEGAATMDWMEQEQERGITIASAATTCFWSGMSNQFPEHRINLIDTPGHVDFTIEVERSMRVLDGACMVYCAVGGVQPQSETVWRQANKYQVPRLAFVNKMDRTGANFFRVVEQVKTRLAGNPVPIVVPIGAEDNFTGVIDLLEMKSIIWDEASQGMKFEYGEIPADLVETAEEWRNNMVEAAAESSEELMDKYLEEGDLSREDIIAGLRTRTLACEIQPMLCGTAFKNKGVQRMLDAVIELLPAPNDVADIEGILDDKDETKATRKSSDDEPFAGLAFKIQNDKYVGNLTYVRIYSGVAQQGDSVYNPVKMKRERIGRIVEMHANSQEEVSEARAGDIVAFVGLKDVTTGDTLCDNDNVITLERMEFPDPVISLAVEPKTKADQEKMSIALGRLAKEDPSFRVRTDEESGQTIISGMGELHLDIIVDRMKREFNVEANIGAPQVAYRETIRSTVEVEGKFVRQTGGRGKFGHVWLRLEPLDPEGDVEYEFAEEIVGGVVPKEYHGAVDKGIQERMKNGVLAGYPVVNVKATLYDGSYHDVDSDELSFKMAGSMAFKKGFMQASPALLEPIMKVEVETPEEYMGDIMGDLNRRRGMVQGMDDLPGGTKAIRAEVPLAEMFGYATQMRSMSQGRATYSMEFAKYQETPKNVADEIIKKFTAKDDDDE</sequence>
<dbReference type="InterPro" id="IPR031157">
    <property type="entry name" value="G_TR_CS"/>
</dbReference>
<proteinExistence type="inferred from homology"/>
<dbReference type="InterPro" id="IPR053905">
    <property type="entry name" value="EF-G-like_DII"/>
</dbReference>
<dbReference type="InterPro" id="IPR027417">
    <property type="entry name" value="P-loop_NTPase"/>
</dbReference>
<evidence type="ECO:0000313" key="13">
    <source>
        <dbReference type="Proteomes" id="UP000255279"/>
    </source>
</evidence>
<dbReference type="Gene3D" id="3.40.50.300">
    <property type="entry name" value="P-loop containing nucleotide triphosphate hydrolases"/>
    <property type="match status" value="1"/>
</dbReference>
<evidence type="ECO:0000256" key="5">
    <source>
        <dbReference type="ARBA" id="ARBA00022917"/>
    </source>
</evidence>
<evidence type="ECO:0000256" key="7">
    <source>
        <dbReference type="ARBA" id="ARBA00024731"/>
    </source>
</evidence>
<dbReference type="GO" id="GO:0032790">
    <property type="term" value="P:ribosome disassembly"/>
    <property type="evidence" value="ECO:0007669"/>
    <property type="project" value="TreeGrafter"/>
</dbReference>
<dbReference type="AlphaFoldDB" id="A0A1T0ADY4"/>
<feature type="binding site" evidence="8">
    <location>
        <begin position="142"/>
        <end position="145"/>
    </location>
    <ligand>
        <name>GTP</name>
        <dbReference type="ChEBI" id="CHEBI:37565"/>
    </ligand>
</feature>
<dbReference type="EMBL" id="UGQE01000001">
    <property type="protein sequence ID" value="STZ10335.1"/>
    <property type="molecule type" value="Genomic_DNA"/>
</dbReference>
<dbReference type="FunFam" id="3.30.230.10:FF:000003">
    <property type="entry name" value="Elongation factor G"/>
    <property type="match status" value="1"/>
</dbReference>
<dbReference type="Gene3D" id="3.30.70.240">
    <property type="match status" value="1"/>
</dbReference>
<keyword evidence="5 8" id="KW-0648">Protein biosynthesis</keyword>
<dbReference type="InterPro" id="IPR009000">
    <property type="entry name" value="Transl_B-barrel_sf"/>
</dbReference>
<dbReference type="Gene3D" id="2.40.30.10">
    <property type="entry name" value="Translation factors"/>
    <property type="match status" value="1"/>
</dbReference>
<evidence type="ECO:0000256" key="4">
    <source>
        <dbReference type="ARBA" id="ARBA00022768"/>
    </source>
</evidence>
<dbReference type="GO" id="GO:0003924">
    <property type="term" value="F:GTPase activity"/>
    <property type="evidence" value="ECO:0007669"/>
    <property type="project" value="InterPro"/>
</dbReference>
<dbReference type="PROSITE" id="PS51722">
    <property type="entry name" value="G_TR_2"/>
    <property type="match status" value="1"/>
</dbReference>
<dbReference type="SMART" id="SM00889">
    <property type="entry name" value="EFG_IV"/>
    <property type="match status" value="1"/>
</dbReference>
<dbReference type="HAMAP" id="MF_00054_B">
    <property type="entry name" value="EF_G_EF_2_B"/>
    <property type="match status" value="1"/>
</dbReference>
<dbReference type="NCBIfam" id="TIGR00484">
    <property type="entry name" value="EF-G"/>
    <property type="match status" value="1"/>
</dbReference>
<dbReference type="CDD" id="cd01886">
    <property type="entry name" value="EF-G"/>
    <property type="match status" value="1"/>
</dbReference>
<keyword evidence="4 8" id="KW-0251">Elongation factor</keyword>
<dbReference type="CDD" id="cd16262">
    <property type="entry name" value="EFG_III"/>
    <property type="match status" value="1"/>
</dbReference>
<keyword evidence="12" id="KW-1185">Reference proteome</keyword>
<evidence type="ECO:0000313" key="11">
    <source>
        <dbReference type="EMBL" id="STZ10335.1"/>
    </source>
</evidence>
<comment type="similarity">
    <text evidence="1 8">Belongs to the TRAFAC class translation factor GTPase superfamily. Classic translation factor GTPase family. EF-G/EF-2 subfamily.</text>
</comment>
<reference evidence="11 13" key="2">
    <citation type="submission" date="2018-06" db="EMBL/GenBank/DDBJ databases">
        <authorList>
            <consortium name="Pathogen Informatics"/>
            <person name="Doyle S."/>
        </authorList>
    </citation>
    <scope>NUCLEOTIDE SEQUENCE [LARGE SCALE GENOMIC DNA]</scope>
    <source>
        <strain evidence="11 13">NCTC10293</strain>
    </source>
</reference>
<dbReference type="STRING" id="34060.B0181_00250"/>
<dbReference type="CDD" id="cd04088">
    <property type="entry name" value="EFG_mtEFG_II"/>
    <property type="match status" value="1"/>
</dbReference>
<keyword evidence="8" id="KW-0963">Cytoplasm</keyword>
<dbReference type="InterPro" id="IPR035649">
    <property type="entry name" value="EFG_V"/>
</dbReference>
<dbReference type="PRINTS" id="PR00315">
    <property type="entry name" value="ELONGATNFCT"/>
</dbReference>
<dbReference type="SMART" id="SM00838">
    <property type="entry name" value="EFG_C"/>
    <property type="match status" value="1"/>
</dbReference>
<dbReference type="GO" id="GO:0005525">
    <property type="term" value="F:GTP binding"/>
    <property type="evidence" value="ECO:0007669"/>
    <property type="project" value="UniProtKB-UniRule"/>
</dbReference>
<dbReference type="InterPro" id="IPR035647">
    <property type="entry name" value="EFG_III/V"/>
</dbReference>
<evidence type="ECO:0000256" key="8">
    <source>
        <dbReference type="HAMAP-Rule" id="MF_00054"/>
    </source>
</evidence>
<dbReference type="NCBIfam" id="TIGR00231">
    <property type="entry name" value="small_GTP"/>
    <property type="match status" value="1"/>
</dbReference>
<dbReference type="Pfam" id="PF14492">
    <property type="entry name" value="EFG_III"/>
    <property type="match status" value="1"/>
</dbReference>
<dbReference type="PANTHER" id="PTHR43261:SF1">
    <property type="entry name" value="RIBOSOME-RELEASING FACTOR 2, MITOCHONDRIAL"/>
    <property type="match status" value="1"/>
</dbReference>
<dbReference type="InterPro" id="IPR005517">
    <property type="entry name" value="Transl_elong_EFG/EF2_IV"/>
</dbReference>
<dbReference type="InterPro" id="IPR005225">
    <property type="entry name" value="Small_GTP-bd"/>
</dbReference>
<dbReference type="CDD" id="cd03713">
    <property type="entry name" value="EFG_mtEFG_C"/>
    <property type="match status" value="1"/>
</dbReference>
<dbReference type="GO" id="GO:0097216">
    <property type="term" value="F:guanosine tetraphosphate binding"/>
    <property type="evidence" value="ECO:0007669"/>
    <property type="project" value="UniProtKB-ARBA"/>
</dbReference>
<dbReference type="FunFam" id="3.30.70.240:FF:000001">
    <property type="entry name" value="Elongation factor G"/>
    <property type="match status" value="1"/>
</dbReference>
<dbReference type="SUPFAM" id="SSF50447">
    <property type="entry name" value="Translation proteins"/>
    <property type="match status" value="1"/>
</dbReference>
<dbReference type="SUPFAM" id="SSF54980">
    <property type="entry name" value="EF-G C-terminal domain-like"/>
    <property type="match status" value="2"/>
</dbReference>
<dbReference type="Proteomes" id="UP000190435">
    <property type="component" value="Unassembled WGS sequence"/>
</dbReference>
<dbReference type="SUPFAM" id="SSF52540">
    <property type="entry name" value="P-loop containing nucleoside triphosphate hydrolases"/>
    <property type="match status" value="1"/>
</dbReference>
<feature type="domain" description="Tr-type G" evidence="9">
    <location>
        <begin position="8"/>
        <end position="290"/>
    </location>
</feature>
<dbReference type="PROSITE" id="PS00301">
    <property type="entry name" value="G_TR_1"/>
    <property type="match status" value="1"/>
</dbReference>
<dbReference type="InterPro" id="IPR047872">
    <property type="entry name" value="EFG_IV"/>
</dbReference>
<dbReference type="InterPro" id="IPR041095">
    <property type="entry name" value="EFG_II"/>
</dbReference>
<dbReference type="GO" id="GO:0003746">
    <property type="term" value="F:translation elongation factor activity"/>
    <property type="evidence" value="ECO:0007669"/>
    <property type="project" value="UniProtKB-UniRule"/>
</dbReference>
<dbReference type="SUPFAM" id="SSF54211">
    <property type="entry name" value="Ribosomal protein S5 domain 2-like"/>
    <property type="match status" value="1"/>
</dbReference>
<keyword evidence="6 8" id="KW-0342">GTP-binding</keyword>
<dbReference type="FunFam" id="3.40.50.300:FF:000029">
    <property type="entry name" value="Elongation factor G"/>
    <property type="match status" value="1"/>
</dbReference>
<evidence type="ECO:0000256" key="6">
    <source>
        <dbReference type="ARBA" id="ARBA00023134"/>
    </source>
</evidence>
<gene>
    <name evidence="8 11" type="primary">fusA</name>
    <name evidence="10" type="ORF">B0181_00250</name>
    <name evidence="11" type="ORF">NCTC10293_00667</name>
</gene>
<dbReference type="Pfam" id="PF00679">
    <property type="entry name" value="EFG_C"/>
    <property type="match status" value="1"/>
</dbReference>
<dbReference type="Gene3D" id="3.30.230.10">
    <property type="match status" value="1"/>
</dbReference>
<dbReference type="InterPro" id="IPR004540">
    <property type="entry name" value="Transl_elong_EFG/EF2"/>
</dbReference>
<protein>
    <recommendedName>
        <fullName evidence="2 8">Elongation factor G</fullName>
        <shortName evidence="8">EF-G</shortName>
    </recommendedName>
</protein>
<dbReference type="RefSeq" id="WP_078275492.1">
    <property type="nucleotide sequence ID" value="NZ_CAACXO010000004.1"/>
</dbReference>
<dbReference type="EMBL" id="MUXU01000003">
    <property type="protein sequence ID" value="OOR93521.1"/>
    <property type="molecule type" value="Genomic_DNA"/>
</dbReference>
<feature type="binding site" evidence="8">
    <location>
        <begin position="88"/>
        <end position="92"/>
    </location>
    <ligand>
        <name>GTP</name>
        <dbReference type="ChEBI" id="CHEBI:37565"/>
    </ligand>
</feature>
<dbReference type="InterPro" id="IPR000795">
    <property type="entry name" value="T_Tr_GTP-bd_dom"/>
</dbReference>
<name>A0A1T0ADY4_9GAMM</name>
<dbReference type="FunFam" id="2.40.30.10:FF:000006">
    <property type="entry name" value="Elongation factor G"/>
    <property type="match status" value="1"/>
</dbReference>
<feature type="binding site" evidence="8">
    <location>
        <begin position="17"/>
        <end position="24"/>
    </location>
    <ligand>
        <name>GTP</name>
        <dbReference type="ChEBI" id="CHEBI:37565"/>
    </ligand>
</feature>
<dbReference type="CDD" id="cd01434">
    <property type="entry name" value="EFG_mtEFG1_IV"/>
    <property type="match status" value="1"/>
</dbReference>
<comment type="subcellular location">
    <subcellularLocation>
        <location evidence="8">Cytoplasm</location>
    </subcellularLocation>
</comment>
<dbReference type="Pfam" id="PF03764">
    <property type="entry name" value="EFG_IV"/>
    <property type="match status" value="1"/>
</dbReference>
<dbReference type="Proteomes" id="UP000255279">
    <property type="component" value="Unassembled WGS sequence"/>
</dbReference>
<evidence type="ECO:0000259" key="9">
    <source>
        <dbReference type="PROSITE" id="PS51722"/>
    </source>
</evidence>
<evidence type="ECO:0000256" key="3">
    <source>
        <dbReference type="ARBA" id="ARBA00022741"/>
    </source>
</evidence>
<reference evidence="10 12" key="1">
    <citation type="submission" date="2017-02" db="EMBL/GenBank/DDBJ databases">
        <title>Draft genome sequence of Moraxella caviae CCUG 355 type strain.</title>
        <authorList>
            <person name="Engstrom-Jakobsson H."/>
            <person name="Salva-Serra F."/>
            <person name="Thorell K."/>
            <person name="Gonzales-Siles L."/>
            <person name="Karlsson R."/>
            <person name="Boulund F."/>
            <person name="Engstrand L."/>
            <person name="Moore E."/>
        </authorList>
    </citation>
    <scope>NUCLEOTIDE SEQUENCE [LARGE SCALE GENOMIC DNA]</scope>
    <source>
        <strain evidence="10 12">CCUG 355</strain>
    </source>
</reference>
<evidence type="ECO:0000256" key="1">
    <source>
        <dbReference type="ARBA" id="ARBA00005870"/>
    </source>
</evidence>
<dbReference type="InterPro" id="IPR000640">
    <property type="entry name" value="EFG_V-like"/>
</dbReference>
<dbReference type="Pfam" id="PF00009">
    <property type="entry name" value="GTP_EFTU"/>
    <property type="match status" value="1"/>
</dbReference>
<keyword evidence="3 8" id="KW-0547">Nucleotide-binding</keyword>
<dbReference type="Gene3D" id="3.30.70.870">
    <property type="entry name" value="Elongation Factor G (Translational Gtpase), domain 3"/>
    <property type="match status" value="1"/>
</dbReference>
<dbReference type="GO" id="GO:0005737">
    <property type="term" value="C:cytoplasm"/>
    <property type="evidence" value="ECO:0007669"/>
    <property type="project" value="UniProtKB-SubCell"/>
</dbReference>
<evidence type="ECO:0000313" key="10">
    <source>
        <dbReference type="EMBL" id="OOR93521.1"/>
    </source>
</evidence>
<dbReference type="NCBIfam" id="NF009381">
    <property type="entry name" value="PRK12740.1-5"/>
    <property type="match status" value="1"/>
</dbReference>
<dbReference type="InterPro" id="IPR014721">
    <property type="entry name" value="Ribsml_uS5_D2-typ_fold_subgr"/>
</dbReference>
<dbReference type="PANTHER" id="PTHR43261">
    <property type="entry name" value="TRANSLATION ELONGATION FACTOR G-RELATED"/>
    <property type="match status" value="1"/>
</dbReference>